<dbReference type="GO" id="GO:0003941">
    <property type="term" value="F:L-serine ammonia-lyase activity"/>
    <property type="evidence" value="ECO:0007669"/>
    <property type="project" value="UniProtKB-EC"/>
</dbReference>
<evidence type="ECO:0000256" key="17">
    <source>
        <dbReference type="ARBA" id="ARBA00081060"/>
    </source>
</evidence>
<comment type="function">
    <text evidence="12">Catalyzes the synthesis of D-serine from L-serine. D-serine is a key coagonist with glutamate at NMDA receptors. Has dehydratase activity towards both L-serine and D-serine.</text>
</comment>
<dbReference type="GO" id="GO:0070178">
    <property type="term" value="P:D-serine metabolic process"/>
    <property type="evidence" value="ECO:0007669"/>
    <property type="project" value="UniProtKB-ARBA"/>
</dbReference>
<feature type="domain" description="Tryptophan synthase beta chain-like PALP" evidence="19">
    <location>
        <begin position="7"/>
        <end position="266"/>
    </location>
</feature>
<feature type="non-terminal residue" evidence="20">
    <location>
        <position position="280"/>
    </location>
</feature>
<evidence type="ECO:0000256" key="8">
    <source>
        <dbReference type="ARBA" id="ARBA00042605"/>
    </source>
</evidence>
<evidence type="ECO:0000256" key="7">
    <source>
        <dbReference type="ARBA" id="ARBA00041766"/>
    </source>
</evidence>
<evidence type="ECO:0000259" key="19">
    <source>
        <dbReference type="Pfam" id="PF00291"/>
    </source>
</evidence>
<evidence type="ECO:0000256" key="1">
    <source>
        <dbReference type="ARBA" id="ARBA00001933"/>
    </source>
</evidence>
<evidence type="ECO:0000256" key="16">
    <source>
        <dbReference type="ARBA" id="ARBA00076108"/>
    </source>
</evidence>
<evidence type="ECO:0000256" key="11">
    <source>
        <dbReference type="ARBA" id="ARBA00051769"/>
    </source>
</evidence>
<name>A0AAN8J1E6_TRICO</name>
<dbReference type="Proteomes" id="UP001331761">
    <property type="component" value="Unassembled WGS sequence"/>
</dbReference>
<comment type="similarity">
    <text evidence="2">Belongs to the serine/threonine dehydratase family.</text>
</comment>
<proteinExistence type="inferred from homology"/>
<keyword evidence="21" id="KW-1185">Reference proteome</keyword>
<evidence type="ECO:0000256" key="3">
    <source>
        <dbReference type="ARBA" id="ARBA00012093"/>
    </source>
</evidence>
<evidence type="ECO:0000256" key="13">
    <source>
        <dbReference type="ARBA" id="ARBA00066349"/>
    </source>
</evidence>
<dbReference type="EMBL" id="WIXE01014116">
    <property type="protein sequence ID" value="KAK5974539.1"/>
    <property type="molecule type" value="Genomic_DNA"/>
</dbReference>
<dbReference type="EC" id="5.1.1.18" evidence="14"/>
<dbReference type="Pfam" id="PF00291">
    <property type="entry name" value="PALP"/>
    <property type="match status" value="1"/>
</dbReference>
<dbReference type="Gene3D" id="3.40.50.1100">
    <property type="match status" value="2"/>
</dbReference>
<accession>A0AAN8J1E6</accession>
<evidence type="ECO:0000256" key="2">
    <source>
        <dbReference type="ARBA" id="ARBA00010869"/>
    </source>
</evidence>
<evidence type="ECO:0000256" key="15">
    <source>
        <dbReference type="ARBA" id="ARBA00070760"/>
    </source>
</evidence>
<dbReference type="AlphaFoldDB" id="A0AAN8J1E6"/>
<evidence type="ECO:0000256" key="14">
    <source>
        <dbReference type="ARBA" id="ARBA00066592"/>
    </source>
</evidence>
<protein>
    <recommendedName>
        <fullName evidence="15">Serine racemase</fullName>
        <ecNumber evidence="3">4.3.1.17</ecNumber>
        <ecNumber evidence="13">4.3.1.18</ecNumber>
        <ecNumber evidence="14">5.1.1.18</ecNumber>
    </recommendedName>
    <alternativeName>
        <fullName evidence="16">D-serine ammonia-lyase</fullName>
    </alternativeName>
    <alternativeName>
        <fullName evidence="18">D-serine dehydratase</fullName>
    </alternativeName>
    <alternativeName>
        <fullName evidence="17">L-serine ammonia-lyase</fullName>
    </alternativeName>
    <alternativeName>
        <fullName evidence="7">L-serine deaminase</fullName>
    </alternativeName>
    <alternativeName>
        <fullName evidence="6">L-serine dehydratase</fullName>
    </alternativeName>
    <alternativeName>
        <fullName evidence="8">L-threonine dehydratase</fullName>
    </alternativeName>
</protein>
<evidence type="ECO:0000256" key="5">
    <source>
        <dbReference type="ARBA" id="ARBA00023239"/>
    </source>
</evidence>
<keyword evidence="4" id="KW-0663">Pyridoxal phosphate</keyword>
<evidence type="ECO:0000256" key="10">
    <source>
        <dbReference type="ARBA" id="ARBA00050422"/>
    </source>
</evidence>
<dbReference type="GO" id="GO:0004794">
    <property type="term" value="F:threonine deaminase activity"/>
    <property type="evidence" value="ECO:0007669"/>
    <property type="project" value="TreeGrafter"/>
</dbReference>
<comment type="catalytic activity">
    <reaction evidence="11">
        <text>L-serine = D-serine</text>
        <dbReference type="Rhea" id="RHEA:10980"/>
        <dbReference type="ChEBI" id="CHEBI:33384"/>
        <dbReference type="ChEBI" id="CHEBI:35247"/>
        <dbReference type="EC" id="5.1.1.18"/>
    </reaction>
</comment>
<dbReference type="GO" id="GO:0006567">
    <property type="term" value="P:L-threonine catabolic process"/>
    <property type="evidence" value="ECO:0007669"/>
    <property type="project" value="TreeGrafter"/>
</dbReference>
<dbReference type="GO" id="GO:0008721">
    <property type="term" value="F:D-serine ammonia-lyase activity"/>
    <property type="evidence" value="ECO:0007669"/>
    <property type="project" value="UniProtKB-EC"/>
</dbReference>
<dbReference type="InterPro" id="IPR001926">
    <property type="entry name" value="TrpB-like_PALP"/>
</dbReference>
<dbReference type="EC" id="4.3.1.18" evidence="13"/>
<evidence type="ECO:0000313" key="20">
    <source>
        <dbReference type="EMBL" id="KAK5974539.1"/>
    </source>
</evidence>
<dbReference type="InterPro" id="IPR036052">
    <property type="entry name" value="TrpB-like_PALP_sf"/>
</dbReference>
<comment type="caution">
    <text evidence="20">The sequence shown here is derived from an EMBL/GenBank/DDBJ whole genome shotgun (WGS) entry which is preliminary data.</text>
</comment>
<dbReference type="GO" id="GO:0006565">
    <property type="term" value="P:L-serine catabolic process"/>
    <property type="evidence" value="ECO:0007669"/>
    <property type="project" value="TreeGrafter"/>
</dbReference>
<dbReference type="InterPro" id="IPR050147">
    <property type="entry name" value="Ser/Thr_Dehydratase"/>
</dbReference>
<evidence type="ECO:0000256" key="18">
    <source>
        <dbReference type="ARBA" id="ARBA00081761"/>
    </source>
</evidence>
<dbReference type="FunFam" id="3.40.50.1100:FF:000041">
    <property type="entry name" value="Threonine ammonia-lyase, variant"/>
    <property type="match status" value="1"/>
</dbReference>
<dbReference type="GO" id="GO:0009097">
    <property type="term" value="P:isoleucine biosynthetic process"/>
    <property type="evidence" value="ECO:0007669"/>
    <property type="project" value="TreeGrafter"/>
</dbReference>
<dbReference type="EC" id="4.3.1.17" evidence="3"/>
<dbReference type="GO" id="GO:0005524">
    <property type="term" value="F:ATP binding"/>
    <property type="evidence" value="ECO:0007669"/>
    <property type="project" value="UniProtKB-ARBA"/>
</dbReference>
<evidence type="ECO:0000313" key="21">
    <source>
        <dbReference type="Proteomes" id="UP001331761"/>
    </source>
</evidence>
<evidence type="ECO:0000256" key="12">
    <source>
        <dbReference type="ARBA" id="ARBA00056426"/>
    </source>
</evidence>
<dbReference type="InterPro" id="IPR000634">
    <property type="entry name" value="Ser/Thr_deHydtase_PyrdxlP-BS"/>
</dbReference>
<dbReference type="PROSITE" id="PS00165">
    <property type="entry name" value="DEHYDRATASE_SER_THR"/>
    <property type="match status" value="1"/>
</dbReference>
<comment type="catalytic activity">
    <reaction evidence="10">
        <text>D-serine = pyruvate + NH4(+)</text>
        <dbReference type="Rhea" id="RHEA:13977"/>
        <dbReference type="ChEBI" id="CHEBI:15361"/>
        <dbReference type="ChEBI" id="CHEBI:28938"/>
        <dbReference type="ChEBI" id="CHEBI:35247"/>
        <dbReference type="EC" id="4.3.1.18"/>
    </reaction>
</comment>
<dbReference type="PANTHER" id="PTHR48078">
    <property type="entry name" value="THREONINE DEHYDRATASE, MITOCHONDRIAL-RELATED"/>
    <property type="match status" value="1"/>
</dbReference>
<dbReference type="GO" id="GO:0030170">
    <property type="term" value="F:pyridoxal phosphate binding"/>
    <property type="evidence" value="ECO:0007669"/>
    <property type="project" value="InterPro"/>
</dbReference>
<gene>
    <name evidence="20" type="ORF">GCK32_008030</name>
</gene>
<dbReference type="SUPFAM" id="SSF53686">
    <property type="entry name" value="Tryptophan synthase beta subunit-like PLP-dependent enzymes"/>
    <property type="match status" value="1"/>
</dbReference>
<comment type="catalytic activity">
    <reaction evidence="9">
        <text>L-serine = pyruvate + NH4(+)</text>
        <dbReference type="Rhea" id="RHEA:19169"/>
        <dbReference type="ChEBI" id="CHEBI:15361"/>
        <dbReference type="ChEBI" id="CHEBI:28938"/>
        <dbReference type="ChEBI" id="CHEBI:33384"/>
        <dbReference type="EC" id="4.3.1.17"/>
    </reaction>
</comment>
<evidence type="ECO:0000256" key="6">
    <source>
        <dbReference type="ARBA" id="ARBA00031418"/>
    </source>
</evidence>
<comment type="cofactor">
    <cofactor evidence="1">
        <name>pyridoxal 5'-phosphate</name>
        <dbReference type="ChEBI" id="CHEBI:597326"/>
    </cofactor>
</comment>
<organism evidence="20 21">
    <name type="scientific">Trichostrongylus colubriformis</name>
    <name type="common">Black scour worm</name>
    <dbReference type="NCBI Taxonomy" id="6319"/>
    <lineage>
        <taxon>Eukaryota</taxon>
        <taxon>Metazoa</taxon>
        <taxon>Ecdysozoa</taxon>
        <taxon>Nematoda</taxon>
        <taxon>Chromadorea</taxon>
        <taxon>Rhabditida</taxon>
        <taxon>Rhabditina</taxon>
        <taxon>Rhabditomorpha</taxon>
        <taxon>Strongyloidea</taxon>
        <taxon>Trichostrongylidae</taxon>
        <taxon>Trichostrongylus</taxon>
    </lineage>
</organism>
<evidence type="ECO:0000256" key="9">
    <source>
        <dbReference type="ARBA" id="ARBA00049406"/>
    </source>
</evidence>
<dbReference type="GO" id="GO:0030378">
    <property type="term" value="F:serine racemase activity"/>
    <property type="evidence" value="ECO:0007669"/>
    <property type="project" value="UniProtKB-EC"/>
</dbReference>
<sequence length="280" mass="29484">MLISCLKVTGSFKDRGARNVLMCLSEEERMNGVFVGSTGNFARAISYHGRDLGIPVTVVLPRYASLTTITTCAQYGANVVVKGKTHEESMKTAFKLACERNGKFINGHDHLDVMAGAGTIALEILQEVQNIDAVLVPVGGGGLLTGITIATKNISSRIKVIGLESETCPTLRTALTEGRPTVVQPLPSFADGLAMKRVGCNAFYSLKDMIDGVVAIREGSLATGILKMLEEEKIVLEGAGAIGPAALLAGNIEGLLGRRIVCILSGGNIDSSLIGRAIEK</sequence>
<dbReference type="PANTHER" id="PTHR48078:SF19">
    <property type="entry name" value="ACT DOMAIN-CONTAINING PROTEIN"/>
    <property type="match status" value="1"/>
</dbReference>
<keyword evidence="5" id="KW-0456">Lyase</keyword>
<reference evidence="20 21" key="1">
    <citation type="submission" date="2019-10" db="EMBL/GenBank/DDBJ databases">
        <title>Assembly and Annotation for the nematode Trichostrongylus colubriformis.</title>
        <authorList>
            <person name="Martin J."/>
        </authorList>
    </citation>
    <scope>NUCLEOTIDE SEQUENCE [LARGE SCALE GENOMIC DNA]</scope>
    <source>
        <strain evidence="20">G859</strain>
        <tissue evidence="20">Whole worm</tissue>
    </source>
</reference>
<evidence type="ECO:0000256" key="4">
    <source>
        <dbReference type="ARBA" id="ARBA00022898"/>
    </source>
</evidence>